<dbReference type="AlphaFoldDB" id="A3ZPQ2"/>
<organism evidence="1 2">
    <name type="scientific">Blastopirellula marina DSM 3645</name>
    <dbReference type="NCBI Taxonomy" id="314230"/>
    <lineage>
        <taxon>Bacteria</taxon>
        <taxon>Pseudomonadati</taxon>
        <taxon>Planctomycetota</taxon>
        <taxon>Planctomycetia</taxon>
        <taxon>Pirellulales</taxon>
        <taxon>Pirellulaceae</taxon>
        <taxon>Blastopirellula</taxon>
    </lineage>
</organism>
<dbReference type="InterPro" id="IPR021866">
    <property type="entry name" value="SpoIIAA-like"/>
</dbReference>
<evidence type="ECO:0008006" key="3">
    <source>
        <dbReference type="Google" id="ProtNLM"/>
    </source>
</evidence>
<name>A3ZPQ2_9BACT</name>
<dbReference type="Gene3D" id="3.40.50.10600">
    <property type="entry name" value="SpoIIaa-like domains"/>
    <property type="match status" value="1"/>
</dbReference>
<dbReference type="eggNOG" id="ENOG5032S70">
    <property type="taxonomic scope" value="Bacteria"/>
</dbReference>
<comment type="caution">
    <text evidence="1">The sequence shown here is derived from an EMBL/GenBank/DDBJ whole genome shotgun (WGS) entry which is preliminary data.</text>
</comment>
<reference evidence="1 2" key="1">
    <citation type="submission" date="2006-02" db="EMBL/GenBank/DDBJ databases">
        <authorList>
            <person name="Amann R."/>
            <person name="Ferriera S."/>
            <person name="Johnson J."/>
            <person name="Kravitz S."/>
            <person name="Halpern A."/>
            <person name="Remington K."/>
            <person name="Beeson K."/>
            <person name="Tran B."/>
            <person name="Rogers Y.-H."/>
            <person name="Friedman R."/>
            <person name="Venter J.C."/>
        </authorList>
    </citation>
    <scope>NUCLEOTIDE SEQUENCE [LARGE SCALE GENOMIC DNA]</scope>
    <source>
        <strain evidence="1 2">DSM 3645</strain>
    </source>
</reference>
<dbReference type="SUPFAM" id="SSF52091">
    <property type="entry name" value="SpoIIaa-like"/>
    <property type="match status" value="1"/>
</dbReference>
<proteinExistence type="predicted"/>
<dbReference type="HOGENOM" id="CLU_137390_3_1_0"/>
<dbReference type="RefSeq" id="WP_002653722.1">
    <property type="nucleotide sequence ID" value="NZ_CH672376.1"/>
</dbReference>
<dbReference type="Pfam" id="PF11964">
    <property type="entry name" value="SpoIIAA-like"/>
    <property type="match status" value="1"/>
</dbReference>
<protein>
    <recommendedName>
        <fullName evidence="3">STAS/SEC14 domain-containing protein</fullName>
    </recommendedName>
</protein>
<dbReference type="Proteomes" id="UP000004358">
    <property type="component" value="Unassembled WGS sequence"/>
</dbReference>
<accession>A3ZPQ2</accession>
<dbReference type="OrthoDB" id="9811577at2"/>
<evidence type="ECO:0000313" key="2">
    <source>
        <dbReference type="Proteomes" id="UP000004358"/>
    </source>
</evidence>
<dbReference type="EMBL" id="AANZ01000004">
    <property type="protein sequence ID" value="EAQ81730.1"/>
    <property type="molecule type" value="Genomic_DNA"/>
</dbReference>
<evidence type="ECO:0000313" key="1">
    <source>
        <dbReference type="EMBL" id="EAQ81730.1"/>
    </source>
</evidence>
<dbReference type="STRING" id="314230.DSM3645_29152"/>
<sequence>MNNSLEVISSGKLLHVKVTGKLTKESYAIFTPKVDQLVQEHGKLRILFEMHDFHGWTAGALWDDIKFDMKHWRDIERLAIVGESKWEQGMATFCKPFTMAKIQYFDHTELDKAKSWVEAD</sequence>
<gene>
    <name evidence="1" type="ORF">DSM3645_29152</name>
</gene>
<dbReference type="InterPro" id="IPR038396">
    <property type="entry name" value="SpoIIAA-like_sf"/>
</dbReference>
<dbReference type="InterPro" id="IPR036513">
    <property type="entry name" value="STAS_dom_sf"/>
</dbReference>